<reference evidence="1 2" key="1">
    <citation type="submission" date="2018-12" db="EMBL/GenBank/DDBJ databases">
        <authorList>
            <consortium name="Pathogen Informatics"/>
        </authorList>
    </citation>
    <scope>NUCLEOTIDE SEQUENCE [LARGE SCALE GENOMIC DNA]</scope>
    <source>
        <strain evidence="1 2">NCTC7102</strain>
    </source>
</reference>
<gene>
    <name evidence="1" type="primary">STY2350</name>
    <name evidence="1" type="ORF">NCTC7102_02239</name>
</gene>
<dbReference type="Proteomes" id="UP000281393">
    <property type="component" value="Chromosome"/>
</dbReference>
<evidence type="ECO:0000313" key="2">
    <source>
        <dbReference type="Proteomes" id="UP000281393"/>
    </source>
</evidence>
<protein>
    <submittedName>
        <fullName evidence="1">Putative exported protein</fullName>
    </submittedName>
</protein>
<accession>A0A447JFV6</accession>
<organism evidence="1 2">
    <name type="scientific">Salmonella enterica subsp. enterica serovar Daytona</name>
    <dbReference type="NCBI Taxonomy" id="1962639"/>
    <lineage>
        <taxon>Bacteria</taxon>
        <taxon>Pseudomonadati</taxon>
        <taxon>Pseudomonadota</taxon>
        <taxon>Gammaproteobacteria</taxon>
        <taxon>Enterobacterales</taxon>
        <taxon>Enterobacteriaceae</taxon>
        <taxon>Salmonella</taxon>
    </lineage>
</organism>
<dbReference type="EMBL" id="LR133909">
    <property type="protein sequence ID" value="VDY40671.1"/>
    <property type="molecule type" value="Genomic_DNA"/>
</dbReference>
<dbReference type="AlphaFoldDB" id="A0A447JFV6"/>
<evidence type="ECO:0000313" key="1">
    <source>
        <dbReference type="EMBL" id="VDY40671.1"/>
    </source>
</evidence>
<sequence length="247" mass="28706">MLMPTMNSYRLTFSLSLLRSAILFGIILTSVGCNNQKSKELVLPVDSTQFSQLACYYKDINSDDNVMELKLLGEYKEKTNLFNQQEIKVPVKGENFLSPYIGDGVRYYELGYFEHDGNTYKLIIYNKIGESDTSLLNVQINSYDAKGNLVDALLLSSFFAYEYIVRFSDFVIRQDYTISIDSYVIYRWYEDSKDGHLVTIKFKDQAPQIYIKEQYQMENGRFKLISRNAVSQGEKKKRALNIPCLRY</sequence>
<proteinExistence type="predicted"/>
<name>A0A447JFV6_SALET</name>